<dbReference type="AlphaFoldDB" id="A0A2M9G3H4"/>
<keyword evidence="3" id="KW-1185">Reference proteome</keyword>
<dbReference type="Proteomes" id="UP000229498">
    <property type="component" value="Unassembled WGS sequence"/>
</dbReference>
<feature type="domain" description="Flavin reductase like" evidence="1">
    <location>
        <begin position="19"/>
        <end position="171"/>
    </location>
</feature>
<dbReference type="GO" id="GO:0016646">
    <property type="term" value="F:oxidoreductase activity, acting on the CH-NH group of donors, NAD or NADP as acceptor"/>
    <property type="evidence" value="ECO:0007669"/>
    <property type="project" value="UniProtKB-ARBA"/>
</dbReference>
<gene>
    <name evidence="2" type="ORF">CVT23_07750</name>
</gene>
<dbReference type="PANTHER" id="PTHR43812:SF2">
    <property type="entry name" value="FLAVIN REDUCTASE LIKE DOMAIN-CONTAINING PROTEIN"/>
    <property type="match status" value="1"/>
</dbReference>
<dbReference type="GO" id="GO:0010181">
    <property type="term" value="F:FMN binding"/>
    <property type="evidence" value="ECO:0007669"/>
    <property type="project" value="InterPro"/>
</dbReference>
<name>A0A2M9G3H4_9PROT</name>
<dbReference type="SMART" id="SM00903">
    <property type="entry name" value="Flavin_Reduct"/>
    <property type="match status" value="1"/>
</dbReference>
<dbReference type="Gene3D" id="2.30.110.10">
    <property type="entry name" value="Electron Transport, Fmn-binding Protein, Chain A"/>
    <property type="match status" value="1"/>
</dbReference>
<evidence type="ECO:0000313" key="2">
    <source>
        <dbReference type="EMBL" id="PJK30272.1"/>
    </source>
</evidence>
<organism evidence="2 3">
    <name type="scientific">Minwuia thermotolerans</name>
    <dbReference type="NCBI Taxonomy" id="2056226"/>
    <lineage>
        <taxon>Bacteria</taxon>
        <taxon>Pseudomonadati</taxon>
        <taxon>Pseudomonadota</taxon>
        <taxon>Alphaproteobacteria</taxon>
        <taxon>Minwuiales</taxon>
        <taxon>Minwuiaceae</taxon>
        <taxon>Minwuia</taxon>
    </lineage>
</organism>
<protein>
    <submittedName>
        <fullName evidence="2">Flavin reductase</fullName>
    </submittedName>
</protein>
<dbReference type="EMBL" id="PHIG01000029">
    <property type="protein sequence ID" value="PJK30272.1"/>
    <property type="molecule type" value="Genomic_DNA"/>
</dbReference>
<accession>A0A2M9G3H4</accession>
<dbReference type="InterPro" id="IPR012349">
    <property type="entry name" value="Split_barrel_FMN-bd"/>
</dbReference>
<dbReference type="PANTHER" id="PTHR43812">
    <property type="entry name" value="BLR2425 PROTEIN"/>
    <property type="match status" value="1"/>
</dbReference>
<evidence type="ECO:0000259" key="1">
    <source>
        <dbReference type="SMART" id="SM00903"/>
    </source>
</evidence>
<proteinExistence type="predicted"/>
<dbReference type="InterPro" id="IPR002563">
    <property type="entry name" value="Flavin_Rdtase-like_dom"/>
</dbReference>
<reference evidence="2 3" key="1">
    <citation type="submission" date="2017-11" db="EMBL/GenBank/DDBJ databases">
        <title>Draft genome sequence of Rhizobiales bacterium SY3-13.</title>
        <authorList>
            <person name="Sun C."/>
        </authorList>
    </citation>
    <scope>NUCLEOTIDE SEQUENCE [LARGE SCALE GENOMIC DNA]</scope>
    <source>
        <strain evidence="2 3">SY3-13</strain>
    </source>
</reference>
<dbReference type="Pfam" id="PF01613">
    <property type="entry name" value="Flavin_Reduct"/>
    <property type="match status" value="1"/>
</dbReference>
<dbReference type="OrthoDB" id="9783347at2"/>
<sequence>MFYRAEQDHGLKHNPFKALVSPRPIGWISTRDRQGGFNLAPFSYFNAITDYPPTVVFGCNGPHPEGDTKDTAANARDTGEFVVNMATWELREQMNRSSAHVPRNVDEFKEAGLTAADCELVSAPRVKESPVNLECRLVQVIQLRSSNPKITNNMVVGEVIGIHIDERIIKDGMIDMPTYRPIARLGYMDYTVVEKVFTMDRPD</sequence>
<dbReference type="SUPFAM" id="SSF50475">
    <property type="entry name" value="FMN-binding split barrel"/>
    <property type="match status" value="1"/>
</dbReference>
<evidence type="ECO:0000313" key="3">
    <source>
        <dbReference type="Proteomes" id="UP000229498"/>
    </source>
</evidence>
<comment type="caution">
    <text evidence="2">The sequence shown here is derived from an EMBL/GenBank/DDBJ whole genome shotgun (WGS) entry which is preliminary data.</text>
</comment>
<dbReference type="RefSeq" id="WP_109795470.1">
    <property type="nucleotide sequence ID" value="NZ_PHIG01000029.1"/>
</dbReference>